<accession>A0A8D9E9C8</accession>
<proteinExistence type="predicted"/>
<organism evidence="1">
    <name type="scientific">Cacopsylla melanoneura</name>
    <dbReference type="NCBI Taxonomy" id="428564"/>
    <lineage>
        <taxon>Eukaryota</taxon>
        <taxon>Metazoa</taxon>
        <taxon>Ecdysozoa</taxon>
        <taxon>Arthropoda</taxon>
        <taxon>Hexapoda</taxon>
        <taxon>Insecta</taxon>
        <taxon>Pterygota</taxon>
        <taxon>Neoptera</taxon>
        <taxon>Paraneoptera</taxon>
        <taxon>Hemiptera</taxon>
        <taxon>Sternorrhyncha</taxon>
        <taxon>Psylloidea</taxon>
        <taxon>Psyllidae</taxon>
        <taxon>Psyllinae</taxon>
        <taxon>Cacopsylla</taxon>
    </lineage>
</organism>
<dbReference type="EMBL" id="HBUF01447763">
    <property type="protein sequence ID" value="CAG6743430.1"/>
    <property type="molecule type" value="Transcribed_RNA"/>
</dbReference>
<name>A0A8D9E9C8_9HEMI</name>
<evidence type="ECO:0000313" key="1">
    <source>
        <dbReference type="EMBL" id="CAG6743430.1"/>
    </source>
</evidence>
<reference evidence="1" key="1">
    <citation type="submission" date="2021-05" db="EMBL/GenBank/DDBJ databases">
        <authorList>
            <person name="Alioto T."/>
            <person name="Alioto T."/>
            <person name="Gomez Garrido J."/>
        </authorList>
    </citation>
    <scope>NUCLEOTIDE SEQUENCE</scope>
</reference>
<protein>
    <submittedName>
        <fullName evidence="1">Uncharacterized protein</fullName>
    </submittedName>
</protein>
<sequence>MSSTKNEMFPRSPFSRLSPRGNLICSYQYVLSFVLNGYTFFHLSKCPFHAAAIWFFLSLSFSKGRQRALDPILRERERNPSFFFSLSSAKYNFFYIYLPSSPPSFPPSRPSFPPVLLFPPSSLPSFFSSLPSSPPFLPPFLPYFSFLPSFIPSPSLR</sequence>
<dbReference type="AlphaFoldDB" id="A0A8D9E9C8"/>